<evidence type="ECO:0000259" key="2">
    <source>
        <dbReference type="PROSITE" id="PS50076"/>
    </source>
</evidence>
<reference evidence="3 4" key="1">
    <citation type="journal article" date="2014" name="PLoS ONE">
        <title>De novo Genome Assembly of the Fungal Plant Pathogen Pyrenophora semeniperda.</title>
        <authorList>
            <person name="Soliai M.M."/>
            <person name="Meyer S.E."/>
            <person name="Udall J.A."/>
            <person name="Elzinga D.E."/>
            <person name="Hermansen R.A."/>
            <person name="Bodily P.M."/>
            <person name="Hart A.A."/>
            <person name="Coleman C.E."/>
        </authorList>
    </citation>
    <scope>NUCLEOTIDE SEQUENCE [LARGE SCALE GENOMIC DNA]</scope>
    <source>
        <strain evidence="3 4">CCB06</strain>
        <tissue evidence="3">Mycelium</tissue>
    </source>
</reference>
<name>A0A3M7MFN7_9PLEO</name>
<protein>
    <submittedName>
        <fullName evidence="3">Type I HSP40 co-chaperone YDJ1</fullName>
    </submittedName>
</protein>
<sequence>MNMQSPTYYMTLGLAQDAPPEVIRAAYKALALIYHPDKTLELSAAERATRAAVFRNVQEAYDVLKSQNVKAAYDAELERRNGGVDDELSTFHYPGSFTSRRGTVVRLTTPEEKTAMLTRTRLQLEHLRMQHEKRQEDEASMNIAELNRLERIWRELADENVDDPAMKAYCHIRAYEYQEKIQAREQEHEEWLENLSRPKSPSATRAESTRPTKKNHGPSSPDASAKSAAAAFPSSPIAATISVRNLRYETSLTPMSSSRTNTRAAGRTRAEKKRVEEVQARAEARREKKAQTEAIKQVRLDEKAALVRTEKEKQKAKSQEQARLHSEWIEKARAKVRAAPIQFSTAQHSAATLK</sequence>
<dbReference type="AlphaFoldDB" id="A0A3M7MFN7"/>
<dbReference type="PANTHER" id="PTHR44200">
    <property type="entry name" value="DNAJ HOMOLOG SUBFAMILY C MEMBER 7"/>
    <property type="match status" value="1"/>
</dbReference>
<feature type="compositionally biased region" description="Polar residues" evidence="1">
    <location>
        <begin position="197"/>
        <end position="206"/>
    </location>
</feature>
<feature type="domain" description="J" evidence="2">
    <location>
        <begin position="7"/>
        <end position="77"/>
    </location>
</feature>
<evidence type="ECO:0000313" key="4">
    <source>
        <dbReference type="Proteomes" id="UP000265663"/>
    </source>
</evidence>
<dbReference type="SUPFAM" id="SSF46565">
    <property type="entry name" value="Chaperone J-domain"/>
    <property type="match status" value="1"/>
</dbReference>
<feature type="region of interest" description="Disordered" evidence="1">
    <location>
        <begin position="188"/>
        <end position="229"/>
    </location>
</feature>
<feature type="compositionally biased region" description="Low complexity" evidence="1">
    <location>
        <begin position="256"/>
        <end position="267"/>
    </location>
</feature>
<gene>
    <name evidence="3" type="ORF">GMOD_00009090</name>
</gene>
<dbReference type="Pfam" id="PF00226">
    <property type="entry name" value="DnaJ"/>
    <property type="match status" value="1"/>
</dbReference>
<accession>A0A3M7MFN7</accession>
<dbReference type="EMBL" id="KE747839">
    <property type="protein sequence ID" value="RMZ73277.1"/>
    <property type="molecule type" value="Genomic_DNA"/>
</dbReference>
<dbReference type="InterPro" id="IPR052758">
    <property type="entry name" value="SRC_co-chaperone"/>
</dbReference>
<dbReference type="Gene3D" id="1.10.287.110">
    <property type="entry name" value="DnaJ domain"/>
    <property type="match status" value="1"/>
</dbReference>
<feature type="compositionally biased region" description="Low complexity" evidence="1">
    <location>
        <begin position="218"/>
        <end position="229"/>
    </location>
</feature>
<evidence type="ECO:0000256" key="1">
    <source>
        <dbReference type="SAM" id="MobiDB-lite"/>
    </source>
</evidence>
<dbReference type="PRINTS" id="PR00625">
    <property type="entry name" value="JDOMAIN"/>
</dbReference>
<dbReference type="Proteomes" id="UP000265663">
    <property type="component" value="Unassembled WGS sequence"/>
</dbReference>
<keyword evidence="4" id="KW-1185">Reference proteome</keyword>
<dbReference type="PROSITE" id="PS50076">
    <property type="entry name" value="DNAJ_2"/>
    <property type="match status" value="1"/>
</dbReference>
<dbReference type="OrthoDB" id="442087at2759"/>
<proteinExistence type="predicted"/>
<evidence type="ECO:0000313" key="3">
    <source>
        <dbReference type="EMBL" id="RMZ73277.1"/>
    </source>
</evidence>
<feature type="region of interest" description="Disordered" evidence="1">
    <location>
        <begin position="252"/>
        <end position="274"/>
    </location>
</feature>
<dbReference type="SMART" id="SM00271">
    <property type="entry name" value="DnaJ"/>
    <property type="match status" value="1"/>
</dbReference>
<dbReference type="CDD" id="cd06257">
    <property type="entry name" value="DnaJ"/>
    <property type="match status" value="1"/>
</dbReference>
<dbReference type="InterPro" id="IPR036869">
    <property type="entry name" value="J_dom_sf"/>
</dbReference>
<dbReference type="InterPro" id="IPR001623">
    <property type="entry name" value="DnaJ_domain"/>
</dbReference>
<organism evidence="3 4">
    <name type="scientific">Pyrenophora seminiperda CCB06</name>
    <dbReference type="NCBI Taxonomy" id="1302712"/>
    <lineage>
        <taxon>Eukaryota</taxon>
        <taxon>Fungi</taxon>
        <taxon>Dikarya</taxon>
        <taxon>Ascomycota</taxon>
        <taxon>Pezizomycotina</taxon>
        <taxon>Dothideomycetes</taxon>
        <taxon>Pleosporomycetidae</taxon>
        <taxon>Pleosporales</taxon>
        <taxon>Pleosporineae</taxon>
        <taxon>Pleosporaceae</taxon>
        <taxon>Pyrenophora</taxon>
    </lineage>
</organism>
<dbReference type="PANTHER" id="PTHR44200:SF1">
    <property type="entry name" value="DNAJ HOMOLOG SUBFAMILY C MEMBER 7"/>
    <property type="match status" value="1"/>
</dbReference>